<keyword evidence="4" id="KW-1185">Reference proteome</keyword>
<evidence type="ECO:0000313" key="3">
    <source>
        <dbReference type="EMBL" id="MDF3297583.1"/>
    </source>
</evidence>
<feature type="region of interest" description="Disordered" evidence="1">
    <location>
        <begin position="95"/>
        <end position="117"/>
    </location>
</feature>
<organism evidence="3 4">
    <name type="scientific">Streptomyces tropicalis</name>
    <dbReference type="NCBI Taxonomy" id="3034234"/>
    <lineage>
        <taxon>Bacteria</taxon>
        <taxon>Bacillati</taxon>
        <taxon>Actinomycetota</taxon>
        <taxon>Actinomycetes</taxon>
        <taxon>Kitasatosporales</taxon>
        <taxon>Streptomycetaceae</taxon>
        <taxon>Streptomyces</taxon>
    </lineage>
</organism>
<sequence length="211" mass="20683">MRGLPARRVASTALCAALLVGVTGTVAVAGDAFRDREQGAAPGASVPGANELLSEVQSRPELHGELAPVSDLLTAALTADHGRLSPARAEKLGAAAKAAPARAARAHADRAADPASDTPAALQKAIDALVAAATSGDAGQVTTAINALLTGVVDFVNSSLSGAGLPTSGASLPPLPSLPPLRSLPPLPSLPPAPSLPPLPSTPVPTPTVAS</sequence>
<feature type="signal peptide" evidence="2">
    <location>
        <begin position="1"/>
        <end position="29"/>
    </location>
</feature>
<gene>
    <name evidence="3" type="ORF">P3H78_02870</name>
</gene>
<dbReference type="EMBL" id="JARJBB010000001">
    <property type="protein sequence ID" value="MDF3297583.1"/>
    <property type="molecule type" value="Genomic_DNA"/>
</dbReference>
<feature type="compositionally biased region" description="Pro residues" evidence="1">
    <location>
        <begin position="173"/>
        <end position="211"/>
    </location>
</feature>
<protein>
    <recommendedName>
        <fullName evidence="5">Secreted protein</fullName>
    </recommendedName>
</protein>
<dbReference type="Proteomes" id="UP001221150">
    <property type="component" value="Unassembled WGS sequence"/>
</dbReference>
<proteinExistence type="predicted"/>
<keyword evidence="2" id="KW-0732">Signal</keyword>
<comment type="caution">
    <text evidence="3">The sequence shown here is derived from an EMBL/GenBank/DDBJ whole genome shotgun (WGS) entry which is preliminary data.</text>
</comment>
<accession>A0ABT5ZYW4</accession>
<evidence type="ECO:0000313" key="4">
    <source>
        <dbReference type="Proteomes" id="UP001221150"/>
    </source>
</evidence>
<reference evidence="3 4" key="1">
    <citation type="submission" date="2023-03" db="EMBL/GenBank/DDBJ databases">
        <title>Draft genome sequence of Streptomyces sp. K1PA1 isolated from peat swamp forest in Thailand.</title>
        <authorList>
            <person name="Klaysubun C."/>
            <person name="Duangmal K."/>
        </authorList>
    </citation>
    <scope>NUCLEOTIDE SEQUENCE [LARGE SCALE GENOMIC DNA]</scope>
    <source>
        <strain evidence="3 4">K1PA1</strain>
    </source>
</reference>
<name>A0ABT5ZYW4_9ACTN</name>
<feature type="region of interest" description="Disordered" evidence="1">
    <location>
        <begin position="169"/>
        <end position="211"/>
    </location>
</feature>
<evidence type="ECO:0000256" key="2">
    <source>
        <dbReference type="SAM" id="SignalP"/>
    </source>
</evidence>
<evidence type="ECO:0008006" key="5">
    <source>
        <dbReference type="Google" id="ProtNLM"/>
    </source>
</evidence>
<evidence type="ECO:0000256" key="1">
    <source>
        <dbReference type="SAM" id="MobiDB-lite"/>
    </source>
</evidence>
<feature type="chain" id="PRO_5046980705" description="Secreted protein" evidence="2">
    <location>
        <begin position="30"/>
        <end position="211"/>
    </location>
</feature>
<dbReference type="RefSeq" id="WP_276107107.1">
    <property type="nucleotide sequence ID" value="NZ_JARJBB010000001.1"/>
</dbReference>